<comment type="caution">
    <text evidence="1">The sequence shown here is derived from an EMBL/GenBank/DDBJ whole genome shotgun (WGS) entry which is preliminary data.</text>
</comment>
<dbReference type="InterPro" id="IPR032675">
    <property type="entry name" value="LRR_dom_sf"/>
</dbReference>
<dbReference type="Proteomes" id="UP001222325">
    <property type="component" value="Unassembled WGS sequence"/>
</dbReference>
<dbReference type="SUPFAM" id="SSF52047">
    <property type="entry name" value="RNI-like"/>
    <property type="match status" value="1"/>
</dbReference>
<dbReference type="Gene3D" id="3.80.10.10">
    <property type="entry name" value="Ribonuclease Inhibitor"/>
    <property type="match status" value="1"/>
</dbReference>
<reference evidence="1" key="1">
    <citation type="submission" date="2023-03" db="EMBL/GenBank/DDBJ databases">
        <title>Massive genome expansion in bonnet fungi (Mycena s.s.) driven by repeated elements and novel gene families across ecological guilds.</title>
        <authorList>
            <consortium name="Lawrence Berkeley National Laboratory"/>
            <person name="Harder C.B."/>
            <person name="Miyauchi S."/>
            <person name="Viragh M."/>
            <person name="Kuo A."/>
            <person name="Thoen E."/>
            <person name="Andreopoulos B."/>
            <person name="Lu D."/>
            <person name="Skrede I."/>
            <person name="Drula E."/>
            <person name="Henrissat B."/>
            <person name="Morin E."/>
            <person name="Kohler A."/>
            <person name="Barry K."/>
            <person name="LaButti K."/>
            <person name="Morin E."/>
            <person name="Salamov A."/>
            <person name="Lipzen A."/>
            <person name="Mereny Z."/>
            <person name="Hegedus B."/>
            <person name="Baldrian P."/>
            <person name="Stursova M."/>
            <person name="Weitz H."/>
            <person name="Taylor A."/>
            <person name="Grigoriev I.V."/>
            <person name="Nagy L.G."/>
            <person name="Martin F."/>
            <person name="Kauserud H."/>
        </authorList>
    </citation>
    <scope>NUCLEOTIDE SEQUENCE</scope>
    <source>
        <strain evidence="1">CBHHK173m</strain>
    </source>
</reference>
<proteinExistence type="predicted"/>
<keyword evidence="2" id="KW-1185">Reference proteome</keyword>
<sequence length="465" mass="51899">MSSPATCPVLALPTEITAEIFLRCMPDPRGPYLFDQPHAYTYDRAKGYAVGYRPGIRGDIWVRPPPQLTLIKVCRLWRDIALGTPALWAELRLNDTRGGYRSVAVLAGAAAWLARAGDCPLTVSIRSHSYDDAPFLELLQRHSSMMRAVDLELLTHKFENMLKTGPWGFPMLRTLSLWRYDADYTDLPAVPIPVFVPLLRELFMSQWRPGVEIIGIPWNQLTDLTASHYSIDDCLSVLRGTPNLVQCRLSVFSRHGNPIGRWGSAGPHTRAVTLPHLRALTIYKNVGNEGEEAGSADILDFLTLPALHTLRIFDNAQNALVLNELLAHSTPPLHTLAIHQYRRKSDIPGGTRLAVSALAMLPTLARLEIWRPTREFAATLFEDVFARGGERALLPRLHTLALWGCSLNVAELTEQGIFHVEEDNFERKEWAKGFGGALAIEEALLKLKSLASDGLEVIVEDKRRA</sequence>
<gene>
    <name evidence="1" type="ORF">B0H15DRAFT_170283</name>
</gene>
<evidence type="ECO:0008006" key="3">
    <source>
        <dbReference type="Google" id="ProtNLM"/>
    </source>
</evidence>
<dbReference type="PANTHER" id="PTHR38926">
    <property type="entry name" value="F-BOX DOMAIN CONTAINING PROTEIN, EXPRESSED"/>
    <property type="match status" value="1"/>
</dbReference>
<evidence type="ECO:0000313" key="1">
    <source>
        <dbReference type="EMBL" id="KAJ7092330.1"/>
    </source>
</evidence>
<name>A0AAD6U7G6_9AGAR</name>
<dbReference type="AlphaFoldDB" id="A0AAD6U7G6"/>
<dbReference type="EMBL" id="JARJCN010000018">
    <property type="protein sequence ID" value="KAJ7092330.1"/>
    <property type="molecule type" value="Genomic_DNA"/>
</dbReference>
<evidence type="ECO:0000313" key="2">
    <source>
        <dbReference type="Proteomes" id="UP001222325"/>
    </source>
</evidence>
<organism evidence="1 2">
    <name type="scientific">Mycena belliarum</name>
    <dbReference type="NCBI Taxonomy" id="1033014"/>
    <lineage>
        <taxon>Eukaryota</taxon>
        <taxon>Fungi</taxon>
        <taxon>Dikarya</taxon>
        <taxon>Basidiomycota</taxon>
        <taxon>Agaricomycotina</taxon>
        <taxon>Agaricomycetes</taxon>
        <taxon>Agaricomycetidae</taxon>
        <taxon>Agaricales</taxon>
        <taxon>Marasmiineae</taxon>
        <taxon>Mycenaceae</taxon>
        <taxon>Mycena</taxon>
    </lineage>
</organism>
<protein>
    <recommendedName>
        <fullName evidence="3">F-box domain-containing protein</fullName>
    </recommendedName>
</protein>
<accession>A0AAD6U7G6</accession>
<dbReference type="PANTHER" id="PTHR38926:SF5">
    <property type="entry name" value="F-BOX AND LEUCINE-RICH REPEAT PROTEIN 6"/>
    <property type="match status" value="1"/>
</dbReference>